<evidence type="ECO:0000256" key="3">
    <source>
        <dbReference type="ARBA" id="ARBA00022989"/>
    </source>
</evidence>
<dbReference type="PROSITE" id="PS00237">
    <property type="entry name" value="G_PROTEIN_RECEP_F1_1"/>
    <property type="match status" value="1"/>
</dbReference>
<evidence type="ECO:0008006" key="8">
    <source>
        <dbReference type="Google" id="ProtNLM"/>
    </source>
</evidence>
<keyword evidence="7" id="KW-1185">Reference proteome</keyword>
<dbReference type="EMBL" id="CAXKWB010003535">
    <property type="protein sequence ID" value="CAL4069458.1"/>
    <property type="molecule type" value="Genomic_DNA"/>
</dbReference>
<keyword evidence="2 5" id="KW-0812">Transmembrane</keyword>
<keyword evidence="3 5" id="KW-1133">Transmembrane helix</keyword>
<dbReference type="Proteomes" id="UP001497623">
    <property type="component" value="Unassembled WGS sequence"/>
</dbReference>
<dbReference type="InterPro" id="IPR000276">
    <property type="entry name" value="GPCR_Rhodpsn"/>
</dbReference>
<keyword evidence="4 5" id="KW-0472">Membrane</keyword>
<feature type="non-terminal residue" evidence="6">
    <location>
        <position position="1"/>
    </location>
</feature>
<evidence type="ECO:0000313" key="6">
    <source>
        <dbReference type="EMBL" id="CAL4069458.1"/>
    </source>
</evidence>
<feature type="transmembrane region" description="Helical" evidence="5">
    <location>
        <begin position="103"/>
        <end position="125"/>
    </location>
</feature>
<proteinExistence type="predicted"/>
<evidence type="ECO:0000256" key="1">
    <source>
        <dbReference type="ARBA" id="ARBA00004370"/>
    </source>
</evidence>
<dbReference type="AlphaFoldDB" id="A0AAV2Q2V6"/>
<accession>A0AAV2Q2V6</accession>
<gene>
    <name evidence="6" type="ORF">MNOR_LOCUS7854</name>
</gene>
<dbReference type="GO" id="GO:0004930">
    <property type="term" value="F:G protein-coupled receptor activity"/>
    <property type="evidence" value="ECO:0007669"/>
    <property type="project" value="InterPro"/>
</dbReference>
<dbReference type="Gene3D" id="1.20.1070.10">
    <property type="entry name" value="Rhodopsin 7-helix transmembrane proteins"/>
    <property type="match status" value="1"/>
</dbReference>
<reference evidence="6 7" key="1">
    <citation type="submission" date="2024-05" db="EMBL/GenBank/DDBJ databases">
        <authorList>
            <person name="Wallberg A."/>
        </authorList>
    </citation>
    <scope>NUCLEOTIDE SEQUENCE [LARGE SCALE GENOMIC DNA]</scope>
</reference>
<evidence type="ECO:0000256" key="4">
    <source>
        <dbReference type="ARBA" id="ARBA00023136"/>
    </source>
</evidence>
<name>A0AAV2Q2V6_MEGNR</name>
<comment type="caution">
    <text evidence="6">The sequence shown here is derived from an EMBL/GenBank/DDBJ whole genome shotgun (WGS) entry which is preliminary data.</text>
</comment>
<evidence type="ECO:0000313" key="7">
    <source>
        <dbReference type="Proteomes" id="UP001497623"/>
    </source>
</evidence>
<feature type="transmembrane region" description="Helical" evidence="5">
    <location>
        <begin position="332"/>
        <end position="354"/>
    </location>
</feature>
<dbReference type="SUPFAM" id="SSF81321">
    <property type="entry name" value="Family A G protein-coupled receptor-like"/>
    <property type="match status" value="1"/>
</dbReference>
<comment type="subcellular location">
    <subcellularLocation>
        <location evidence="1">Membrane</location>
    </subcellularLocation>
</comment>
<feature type="transmembrane region" description="Helical" evidence="5">
    <location>
        <begin position="360"/>
        <end position="378"/>
    </location>
</feature>
<evidence type="ECO:0000256" key="5">
    <source>
        <dbReference type="SAM" id="Phobius"/>
    </source>
</evidence>
<feature type="transmembrane region" description="Helical" evidence="5">
    <location>
        <begin position="12"/>
        <end position="32"/>
    </location>
</feature>
<organism evidence="6 7">
    <name type="scientific">Meganyctiphanes norvegica</name>
    <name type="common">Northern krill</name>
    <name type="synonym">Thysanopoda norvegica</name>
    <dbReference type="NCBI Taxonomy" id="48144"/>
    <lineage>
        <taxon>Eukaryota</taxon>
        <taxon>Metazoa</taxon>
        <taxon>Ecdysozoa</taxon>
        <taxon>Arthropoda</taxon>
        <taxon>Crustacea</taxon>
        <taxon>Multicrustacea</taxon>
        <taxon>Malacostraca</taxon>
        <taxon>Eumalacostraca</taxon>
        <taxon>Eucarida</taxon>
        <taxon>Euphausiacea</taxon>
        <taxon>Euphausiidae</taxon>
        <taxon>Meganyctiphanes</taxon>
    </lineage>
</organism>
<evidence type="ECO:0000256" key="2">
    <source>
        <dbReference type="ARBA" id="ARBA00022692"/>
    </source>
</evidence>
<sequence>YTGLITVFHIVYWINLMFGIFLITVMAADRFFAIWRPFQYHINITITFMRKIIIGILMYVILHVLTFRLLEDTQIRWKTRDRPAHKFKRFVHSLNALTKINKILEVCIFVTLITVTIILAVITLLKLRTILKLRKSLTNEECQKSDSLNNINNCTMQETRYKSKSCISTSKMKTRVHKKISIKEIPSKDTSTTKLQLTESIKIDVSQVILVEITSTENYQDKNSFENSSNISSKTNLFQTTPNENNYSVYTIEHPNKDPDLLKIYNESNKNMVTDNLQLPSKINNIMSSKSMLQKESHKNMINHNLQLPTKITKKMSFKSELQKESDIEISITLLWCILVEVLIVTVCGVTYYLHQNDQAENYFSCWVSCFSFIIYNIRIPAFRLRFFEILLMIPKETKTSANNIFKRVFRHLKNALQFSRKESWDVTIPEQ</sequence>
<dbReference type="GO" id="GO:0016020">
    <property type="term" value="C:membrane"/>
    <property type="evidence" value="ECO:0007669"/>
    <property type="project" value="UniProtKB-SubCell"/>
</dbReference>
<feature type="transmembrane region" description="Helical" evidence="5">
    <location>
        <begin position="52"/>
        <end position="70"/>
    </location>
</feature>
<dbReference type="Pfam" id="PF00001">
    <property type="entry name" value="7tm_1"/>
    <property type="match status" value="1"/>
</dbReference>
<protein>
    <recommendedName>
        <fullName evidence="8">G-protein coupled receptors family 1 profile domain-containing protein</fullName>
    </recommendedName>
</protein>